<dbReference type="GO" id="GO:0005315">
    <property type="term" value="F:phosphate transmembrane transporter activity"/>
    <property type="evidence" value="ECO:0007669"/>
    <property type="project" value="InterPro"/>
</dbReference>
<comment type="caution">
    <text evidence="10">The sequence shown here is derived from an EMBL/GenBank/DDBJ whole genome shotgun (WGS) entry which is preliminary data.</text>
</comment>
<evidence type="ECO:0000256" key="8">
    <source>
        <dbReference type="ARBA" id="ARBA00023128"/>
    </source>
</evidence>
<evidence type="ECO:0000256" key="9">
    <source>
        <dbReference type="ARBA" id="ARBA00023136"/>
    </source>
</evidence>
<evidence type="ECO:0000256" key="5">
    <source>
        <dbReference type="ARBA" id="ARBA00022737"/>
    </source>
</evidence>
<keyword evidence="11" id="KW-1185">Reference proteome</keyword>
<gene>
    <name evidence="10" type="ORF">CFOL_v3_01967</name>
</gene>
<evidence type="ECO:0000313" key="10">
    <source>
        <dbReference type="EMBL" id="GAV58433.1"/>
    </source>
</evidence>
<keyword evidence="9" id="KW-0472">Membrane</keyword>
<keyword evidence="7" id="KW-1133">Transmembrane helix</keyword>
<dbReference type="EMBL" id="BDDD01000069">
    <property type="protein sequence ID" value="GAV58433.1"/>
    <property type="molecule type" value="Genomic_DNA"/>
</dbReference>
<keyword evidence="6" id="KW-0999">Mitochondrion inner membrane</keyword>
<evidence type="ECO:0000256" key="6">
    <source>
        <dbReference type="ARBA" id="ARBA00022792"/>
    </source>
</evidence>
<dbReference type="AlphaFoldDB" id="A0A1Q3AS85"/>
<evidence type="ECO:0000313" key="11">
    <source>
        <dbReference type="Proteomes" id="UP000187406"/>
    </source>
</evidence>
<protein>
    <submittedName>
        <fullName evidence="10">Uncharacterized protein</fullName>
    </submittedName>
</protein>
<dbReference type="PANTHER" id="PTHR45671:SF10">
    <property type="entry name" value="SOLUTE CARRIER FAMILY 25 MEMBER 3"/>
    <property type="match status" value="1"/>
</dbReference>
<comment type="subcellular location">
    <subcellularLocation>
        <location evidence="1">Mitochondrion inner membrane</location>
        <topology evidence="1">Multi-pass membrane protein</topology>
    </subcellularLocation>
</comment>
<evidence type="ECO:0000256" key="1">
    <source>
        <dbReference type="ARBA" id="ARBA00004448"/>
    </source>
</evidence>
<name>A0A1Q3AS85_CEPFO</name>
<keyword evidence="4" id="KW-0812">Transmembrane</keyword>
<proteinExistence type="inferred from homology"/>
<evidence type="ECO:0000256" key="3">
    <source>
        <dbReference type="ARBA" id="ARBA00022448"/>
    </source>
</evidence>
<evidence type="ECO:0000256" key="7">
    <source>
        <dbReference type="ARBA" id="ARBA00022989"/>
    </source>
</evidence>
<dbReference type="SUPFAM" id="SSF103506">
    <property type="entry name" value="Mitochondrial carrier"/>
    <property type="match status" value="1"/>
</dbReference>
<dbReference type="InterPro" id="IPR023395">
    <property type="entry name" value="MCP_dom_sf"/>
</dbReference>
<evidence type="ECO:0000256" key="4">
    <source>
        <dbReference type="ARBA" id="ARBA00022692"/>
    </source>
</evidence>
<dbReference type="PANTHER" id="PTHR45671">
    <property type="entry name" value="SOLUTE CARRIER FAMILY 25 (MITOCHONDRIAL CARRIER PHOSPHATE CARRIER), MEMBER 3, LIKE-RELATED-RELATED"/>
    <property type="match status" value="1"/>
</dbReference>
<reference evidence="11" key="1">
    <citation type="submission" date="2016-04" db="EMBL/GenBank/DDBJ databases">
        <title>Cephalotus genome sequencing.</title>
        <authorList>
            <person name="Fukushima K."/>
            <person name="Hasebe M."/>
            <person name="Fang X."/>
        </authorList>
    </citation>
    <scope>NUCLEOTIDE SEQUENCE [LARGE SCALE GENOMIC DNA]</scope>
    <source>
        <strain evidence="11">cv. St1</strain>
    </source>
</reference>
<keyword evidence="8" id="KW-0496">Mitochondrion</keyword>
<dbReference type="Proteomes" id="UP000187406">
    <property type="component" value="Unassembled WGS sequence"/>
</dbReference>
<comment type="similarity">
    <text evidence="2">Belongs to the mitochondrial carrier (TC 2.A.29) family.</text>
</comment>
<evidence type="ECO:0000256" key="2">
    <source>
        <dbReference type="ARBA" id="ARBA00006375"/>
    </source>
</evidence>
<dbReference type="InParanoid" id="A0A1Q3AS85"/>
<dbReference type="GO" id="GO:1990547">
    <property type="term" value="P:mitochondrial phosphate ion transmembrane transport"/>
    <property type="evidence" value="ECO:0007669"/>
    <property type="project" value="InterPro"/>
</dbReference>
<accession>A0A1Q3AS85</accession>
<dbReference type="InterPro" id="IPR044677">
    <property type="entry name" value="SLC25A3/Pic2/Mir1-like"/>
</dbReference>
<dbReference type="OrthoDB" id="427452at2759"/>
<keyword evidence="3" id="KW-0813">Transport</keyword>
<organism evidence="10 11">
    <name type="scientific">Cephalotus follicularis</name>
    <name type="common">Albany pitcher plant</name>
    <dbReference type="NCBI Taxonomy" id="3775"/>
    <lineage>
        <taxon>Eukaryota</taxon>
        <taxon>Viridiplantae</taxon>
        <taxon>Streptophyta</taxon>
        <taxon>Embryophyta</taxon>
        <taxon>Tracheophyta</taxon>
        <taxon>Spermatophyta</taxon>
        <taxon>Magnoliopsida</taxon>
        <taxon>eudicotyledons</taxon>
        <taxon>Gunneridae</taxon>
        <taxon>Pentapetalae</taxon>
        <taxon>rosids</taxon>
        <taxon>fabids</taxon>
        <taxon>Oxalidales</taxon>
        <taxon>Cephalotaceae</taxon>
        <taxon>Cephalotus</taxon>
    </lineage>
</organism>
<sequence length="101" mass="11058">MKFASFETIVENIYKYAIPTAKDQCSKSLQLGVSFAVGYVAGVFCTIVSHPADNLVSFLNNAKGATVGDTEEARFVGSFYPRTSSLYCHDWNTYRSAVGNI</sequence>
<dbReference type="STRING" id="3775.A0A1Q3AS85"/>
<dbReference type="GO" id="GO:0005743">
    <property type="term" value="C:mitochondrial inner membrane"/>
    <property type="evidence" value="ECO:0007669"/>
    <property type="project" value="UniProtKB-SubCell"/>
</dbReference>
<keyword evidence="5" id="KW-0677">Repeat</keyword>